<organism evidence="2 3">
    <name type="scientific">Dermatophagoides farinae</name>
    <name type="common">American house dust mite</name>
    <dbReference type="NCBI Taxonomy" id="6954"/>
    <lineage>
        <taxon>Eukaryota</taxon>
        <taxon>Metazoa</taxon>
        <taxon>Ecdysozoa</taxon>
        <taxon>Arthropoda</taxon>
        <taxon>Chelicerata</taxon>
        <taxon>Arachnida</taxon>
        <taxon>Acari</taxon>
        <taxon>Acariformes</taxon>
        <taxon>Sarcoptiformes</taxon>
        <taxon>Astigmata</taxon>
        <taxon>Psoroptidia</taxon>
        <taxon>Analgoidea</taxon>
        <taxon>Pyroglyphidae</taxon>
        <taxon>Dermatophagoidinae</taxon>
        <taxon>Dermatophagoides</taxon>
    </lineage>
</organism>
<sequence>MLQTNHESLLFDVCGFLTIQPLESIVWLNLLLVFCIVSVCVCSFANLLSSTFYSDDHHHDHGHGWFVSTFVDVTEVWPPTEVV</sequence>
<dbReference type="AlphaFoldDB" id="A0A922I6R5"/>
<reference evidence="2" key="1">
    <citation type="submission" date="2013-05" db="EMBL/GenBank/DDBJ databases">
        <authorList>
            <person name="Yim A.K.Y."/>
            <person name="Chan T.F."/>
            <person name="Ji K.M."/>
            <person name="Liu X.Y."/>
            <person name="Zhou J.W."/>
            <person name="Li R.Q."/>
            <person name="Yang K.Y."/>
            <person name="Li J."/>
            <person name="Li M."/>
            <person name="Law P.T.W."/>
            <person name="Wu Y.L."/>
            <person name="Cai Z.L."/>
            <person name="Qin H."/>
            <person name="Bao Y."/>
            <person name="Leung R.K.K."/>
            <person name="Ng P.K.S."/>
            <person name="Zou J."/>
            <person name="Zhong X.J."/>
            <person name="Ran P.X."/>
            <person name="Zhong N.S."/>
            <person name="Liu Z.G."/>
            <person name="Tsui S.K.W."/>
        </authorList>
    </citation>
    <scope>NUCLEOTIDE SEQUENCE</scope>
    <source>
        <strain evidence="2">Derf</strain>
        <tissue evidence="2">Whole organism</tissue>
    </source>
</reference>
<gene>
    <name evidence="2" type="ORF">DERF_008922</name>
</gene>
<keyword evidence="1" id="KW-0812">Transmembrane</keyword>
<dbReference type="EMBL" id="ASGP02000003">
    <property type="protein sequence ID" value="KAH9518330.1"/>
    <property type="molecule type" value="Genomic_DNA"/>
</dbReference>
<name>A0A922I6R5_DERFA</name>
<protein>
    <recommendedName>
        <fullName evidence="4">Transmembrane protein</fullName>
    </recommendedName>
</protein>
<evidence type="ECO:0000313" key="3">
    <source>
        <dbReference type="Proteomes" id="UP000790347"/>
    </source>
</evidence>
<keyword evidence="1" id="KW-1133">Transmembrane helix</keyword>
<comment type="caution">
    <text evidence="2">The sequence shown here is derived from an EMBL/GenBank/DDBJ whole genome shotgun (WGS) entry which is preliminary data.</text>
</comment>
<evidence type="ECO:0008006" key="4">
    <source>
        <dbReference type="Google" id="ProtNLM"/>
    </source>
</evidence>
<keyword evidence="3" id="KW-1185">Reference proteome</keyword>
<evidence type="ECO:0000313" key="2">
    <source>
        <dbReference type="EMBL" id="KAH9518330.1"/>
    </source>
</evidence>
<feature type="transmembrane region" description="Helical" evidence="1">
    <location>
        <begin position="25"/>
        <end position="48"/>
    </location>
</feature>
<evidence type="ECO:0000256" key="1">
    <source>
        <dbReference type="SAM" id="Phobius"/>
    </source>
</evidence>
<proteinExistence type="predicted"/>
<keyword evidence="1" id="KW-0472">Membrane</keyword>
<reference evidence="2" key="2">
    <citation type="journal article" date="2022" name="Res Sq">
        <title>Comparative Genomics Reveals Insights into the Divergent Evolution of Astigmatic Mites and Household Pest Adaptations.</title>
        <authorList>
            <person name="Xiong Q."/>
            <person name="Wan A.T.-Y."/>
            <person name="Liu X.-Y."/>
            <person name="Fung C.S.-H."/>
            <person name="Xiao X."/>
            <person name="Malainual N."/>
            <person name="Hou J."/>
            <person name="Wang L."/>
            <person name="Wang M."/>
            <person name="Yang K."/>
            <person name="Cui Y."/>
            <person name="Leung E."/>
            <person name="Nong W."/>
            <person name="Shin S.-K."/>
            <person name="Au S."/>
            <person name="Jeong K.Y."/>
            <person name="Chew F.T."/>
            <person name="Hui J."/>
            <person name="Leung T.F."/>
            <person name="Tungtrongchitr A."/>
            <person name="Zhong N."/>
            <person name="Liu Z."/>
            <person name="Tsui S."/>
        </authorList>
    </citation>
    <scope>NUCLEOTIDE SEQUENCE</scope>
    <source>
        <strain evidence="2">Derf</strain>
        <tissue evidence="2">Whole organism</tissue>
    </source>
</reference>
<accession>A0A922I6R5</accession>
<dbReference type="Proteomes" id="UP000790347">
    <property type="component" value="Unassembled WGS sequence"/>
</dbReference>